<evidence type="ECO:0000313" key="4">
    <source>
        <dbReference type="Proteomes" id="UP000276133"/>
    </source>
</evidence>
<dbReference type="InterPro" id="IPR029058">
    <property type="entry name" value="AB_hydrolase_fold"/>
</dbReference>
<evidence type="ECO:0000313" key="3">
    <source>
        <dbReference type="EMBL" id="RNA21112.1"/>
    </source>
</evidence>
<protein>
    <submittedName>
        <fullName evidence="3">Phospholipase ABHD3</fullName>
    </submittedName>
</protein>
<dbReference type="GO" id="GO:0051793">
    <property type="term" value="P:medium-chain fatty acid catabolic process"/>
    <property type="evidence" value="ECO:0007669"/>
    <property type="project" value="TreeGrafter"/>
</dbReference>
<feature type="active site" description="Charge relay system" evidence="2">
    <location>
        <position position="382"/>
    </location>
</feature>
<comment type="similarity">
    <text evidence="1">Belongs to the AB hydrolase superfamily. AB hydrolase 4 family.</text>
</comment>
<dbReference type="Gene3D" id="3.40.50.1820">
    <property type="entry name" value="alpha/beta hydrolase"/>
    <property type="match status" value="1"/>
</dbReference>
<name>A0A3M7RBY3_BRAPC</name>
<dbReference type="GO" id="GO:0008126">
    <property type="term" value="F:acetylesterase activity"/>
    <property type="evidence" value="ECO:0007669"/>
    <property type="project" value="TreeGrafter"/>
</dbReference>
<organism evidence="3 4">
    <name type="scientific">Brachionus plicatilis</name>
    <name type="common">Marine rotifer</name>
    <name type="synonym">Brachionus muelleri</name>
    <dbReference type="NCBI Taxonomy" id="10195"/>
    <lineage>
        <taxon>Eukaryota</taxon>
        <taxon>Metazoa</taxon>
        <taxon>Spiralia</taxon>
        <taxon>Gnathifera</taxon>
        <taxon>Rotifera</taxon>
        <taxon>Eurotatoria</taxon>
        <taxon>Monogononta</taxon>
        <taxon>Pseudotrocha</taxon>
        <taxon>Ploima</taxon>
        <taxon>Brachionidae</taxon>
        <taxon>Brachionus</taxon>
    </lineage>
</organism>
<dbReference type="GO" id="GO:0047372">
    <property type="term" value="F:monoacylglycerol lipase activity"/>
    <property type="evidence" value="ECO:0007669"/>
    <property type="project" value="TreeGrafter"/>
</dbReference>
<dbReference type="Proteomes" id="UP000276133">
    <property type="component" value="Unassembled WGS sequence"/>
</dbReference>
<dbReference type="OrthoDB" id="247542at2759"/>
<dbReference type="PANTHER" id="PTHR10794">
    <property type="entry name" value="ABHYDROLASE DOMAIN-CONTAINING PROTEIN"/>
    <property type="match status" value="1"/>
</dbReference>
<dbReference type="AlphaFoldDB" id="A0A3M7RBY3"/>
<dbReference type="InterPro" id="IPR012020">
    <property type="entry name" value="ABHD4"/>
</dbReference>
<dbReference type="SUPFAM" id="SSF53474">
    <property type="entry name" value="alpha/beta-Hydrolases"/>
    <property type="match status" value="1"/>
</dbReference>
<comment type="caution">
    <text evidence="3">The sequence shown here is derived from an EMBL/GenBank/DDBJ whole genome shotgun (WGS) entry which is preliminary data.</text>
</comment>
<evidence type="ECO:0000256" key="2">
    <source>
        <dbReference type="PIRSR" id="PIRSR005211-1"/>
    </source>
</evidence>
<evidence type="ECO:0000256" key="1">
    <source>
        <dbReference type="ARBA" id="ARBA00010884"/>
    </source>
</evidence>
<feature type="active site" description="Charge relay system" evidence="2">
    <location>
        <position position="225"/>
    </location>
</feature>
<dbReference type="PIRSF" id="PIRSF005211">
    <property type="entry name" value="Ab_hydro_YheT"/>
    <property type="match status" value="1"/>
</dbReference>
<dbReference type="GO" id="GO:0051792">
    <property type="term" value="P:medium-chain fatty acid biosynthetic process"/>
    <property type="evidence" value="ECO:0007669"/>
    <property type="project" value="TreeGrafter"/>
</dbReference>
<keyword evidence="4" id="KW-1185">Reference proteome</keyword>
<sequence length="449" mass="51234">MSSTIALISSAVFDTILYPLNLVSNGTESVSSIYETIYSMQLVILRQNIAYISICLYLLWYIKAYLSKTDIIAKEGSLMHKMLDKFTAVHTGYRPTIWCFPAALNTIVFAFIQRCIKQEYEREILKADDGGLIAIDWVNLNAPKKVILIVFPGLTGCSRDNYVTHLVDKAVKEGCSAVVMNYRGIEVELTTPRTYCATDTSDLHMVVNHVHNKFKEHKIFAVGVSLGGIKLGGYLAKQYEDSLINFAMIVSAPMNTIYSCEELEKTHNFFMFNRHLSRSLSRYFSKYQHLFEADKRYDCAAIARCSSLREFDIRFVCKQFGYASCLDYYKDACLDAKIQNIKVPTIFLNAGDDMFSPARAFPVEKIKQNPYTAMVWTKYGGHISFCEGIMPTGCNYVCRLLKEYLHYVLNESNEIEKLIELERCNLKISSSLSDLSEETDEKELKFTLE</sequence>
<feature type="active site" description="Charge relay system" evidence="2">
    <location>
        <position position="353"/>
    </location>
</feature>
<dbReference type="EMBL" id="REGN01003727">
    <property type="protein sequence ID" value="RNA21112.1"/>
    <property type="molecule type" value="Genomic_DNA"/>
</dbReference>
<gene>
    <name evidence="3" type="ORF">BpHYR1_032098</name>
</gene>
<proteinExistence type="inferred from homology"/>
<dbReference type="PANTHER" id="PTHR10794:SF63">
    <property type="entry name" value="ALPHA_BETA HYDROLASE 1, ISOFORM A"/>
    <property type="match status" value="1"/>
</dbReference>
<reference evidence="3 4" key="1">
    <citation type="journal article" date="2018" name="Sci. Rep.">
        <title>Genomic signatures of local adaptation to the degree of environmental predictability in rotifers.</title>
        <authorList>
            <person name="Franch-Gras L."/>
            <person name="Hahn C."/>
            <person name="Garcia-Roger E.M."/>
            <person name="Carmona M.J."/>
            <person name="Serra M."/>
            <person name="Gomez A."/>
        </authorList>
    </citation>
    <scope>NUCLEOTIDE SEQUENCE [LARGE SCALE GENOMIC DNA]</scope>
    <source>
        <strain evidence="3">HYR1</strain>
    </source>
</reference>
<dbReference type="STRING" id="10195.A0A3M7RBY3"/>
<accession>A0A3M7RBY3</accession>
<dbReference type="InterPro" id="IPR050960">
    <property type="entry name" value="AB_hydrolase_4_sf"/>
</dbReference>